<dbReference type="Gene3D" id="3.10.129.10">
    <property type="entry name" value="Hotdog Thioesterase"/>
    <property type="match status" value="1"/>
</dbReference>
<accession>A0A9X1NAL7</accession>
<protein>
    <submittedName>
        <fullName evidence="1">Acyl-CoA thioesterase</fullName>
    </submittedName>
</protein>
<dbReference type="InterPro" id="IPR050563">
    <property type="entry name" value="4-hydroxybenzoyl-CoA_TE"/>
</dbReference>
<dbReference type="PANTHER" id="PTHR31793">
    <property type="entry name" value="4-HYDROXYBENZOYL-COA THIOESTERASE FAMILY MEMBER"/>
    <property type="match status" value="1"/>
</dbReference>
<dbReference type="Pfam" id="PF13279">
    <property type="entry name" value="4HBT_2"/>
    <property type="match status" value="1"/>
</dbReference>
<dbReference type="GO" id="GO:0047617">
    <property type="term" value="F:fatty acyl-CoA hydrolase activity"/>
    <property type="evidence" value="ECO:0007669"/>
    <property type="project" value="TreeGrafter"/>
</dbReference>
<evidence type="ECO:0000313" key="1">
    <source>
        <dbReference type="EMBL" id="MCD5310185.1"/>
    </source>
</evidence>
<sequence>MRDDGRVPRHRELVPLRWSDSDVYGHVNNVIILRLLEEARVAALREDFLEETPSADGTALLVARQEIEYLAPLISRPEPVAIDLWVTRIGASDFELGYEVLDESQGLIYARAETTLFTFDRKAQAPRRLREKERRMLNDLAGEPIRWRRRREKTVAS</sequence>
<dbReference type="CDD" id="cd00586">
    <property type="entry name" value="4HBT"/>
    <property type="match status" value="1"/>
</dbReference>
<gene>
    <name evidence="1" type="ORF">LR394_04705</name>
</gene>
<comment type="caution">
    <text evidence="1">The sequence shown here is derived from an EMBL/GenBank/DDBJ whole genome shotgun (WGS) entry which is preliminary data.</text>
</comment>
<organism evidence="1 2">
    <name type="scientific">Kineosporia babensis</name>
    <dbReference type="NCBI Taxonomy" id="499548"/>
    <lineage>
        <taxon>Bacteria</taxon>
        <taxon>Bacillati</taxon>
        <taxon>Actinomycetota</taxon>
        <taxon>Actinomycetes</taxon>
        <taxon>Kineosporiales</taxon>
        <taxon>Kineosporiaceae</taxon>
        <taxon>Kineosporia</taxon>
    </lineage>
</organism>
<proteinExistence type="predicted"/>
<dbReference type="PANTHER" id="PTHR31793:SF24">
    <property type="entry name" value="LONG-CHAIN ACYL-COA THIOESTERASE FADM"/>
    <property type="match status" value="1"/>
</dbReference>
<dbReference type="RefSeq" id="WP_231439112.1">
    <property type="nucleotide sequence ID" value="NZ_JAJOMB010000002.1"/>
</dbReference>
<keyword evidence="2" id="KW-1185">Reference proteome</keyword>
<evidence type="ECO:0000313" key="2">
    <source>
        <dbReference type="Proteomes" id="UP001138997"/>
    </source>
</evidence>
<dbReference type="InterPro" id="IPR029069">
    <property type="entry name" value="HotDog_dom_sf"/>
</dbReference>
<dbReference type="SUPFAM" id="SSF54637">
    <property type="entry name" value="Thioesterase/thiol ester dehydrase-isomerase"/>
    <property type="match status" value="1"/>
</dbReference>
<dbReference type="Proteomes" id="UP001138997">
    <property type="component" value="Unassembled WGS sequence"/>
</dbReference>
<dbReference type="AlphaFoldDB" id="A0A9X1NAL7"/>
<dbReference type="EMBL" id="JAJOMB010000002">
    <property type="protein sequence ID" value="MCD5310185.1"/>
    <property type="molecule type" value="Genomic_DNA"/>
</dbReference>
<reference evidence="1" key="1">
    <citation type="submission" date="2021-11" db="EMBL/GenBank/DDBJ databases">
        <title>Streptomyces corallinus and Kineosporia corallina sp. nov., two new coral-derived marine actinobacteria.</title>
        <authorList>
            <person name="Buangrab K."/>
            <person name="Sutthacheep M."/>
            <person name="Yeemin T."/>
            <person name="Harunari E."/>
            <person name="Igarashi Y."/>
            <person name="Sripreechasak P."/>
            <person name="Kanchanasin P."/>
            <person name="Tanasupawat S."/>
            <person name="Phongsopitanun W."/>
        </authorList>
    </citation>
    <scope>NUCLEOTIDE SEQUENCE</scope>
    <source>
        <strain evidence="1">JCM 31032</strain>
    </source>
</reference>
<name>A0A9X1NAL7_9ACTN</name>